<dbReference type="RefSeq" id="WP_229705881.1">
    <property type="nucleotide sequence ID" value="NZ_BMNB01000011.1"/>
</dbReference>
<evidence type="ECO:0000313" key="1">
    <source>
        <dbReference type="EMBL" id="GGM41078.1"/>
    </source>
</evidence>
<comment type="caution">
    <text evidence="1">The sequence shown here is derived from an EMBL/GenBank/DDBJ whole genome shotgun (WGS) entry which is preliminary data.</text>
</comment>
<accession>A0A917WYU7</accession>
<keyword evidence="2" id="KW-1185">Reference proteome</keyword>
<protein>
    <recommendedName>
        <fullName evidence="3">Flavin reductase</fullName>
    </recommendedName>
</protein>
<gene>
    <name evidence="1" type="ORF">GCM10011608_27300</name>
</gene>
<organism evidence="1 2">
    <name type="scientific">Micromonospora sonchi</name>
    <dbReference type="NCBI Taxonomy" id="1763543"/>
    <lineage>
        <taxon>Bacteria</taxon>
        <taxon>Bacillati</taxon>
        <taxon>Actinomycetota</taxon>
        <taxon>Actinomycetes</taxon>
        <taxon>Micromonosporales</taxon>
        <taxon>Micromonosporaceae</taxon>
        <taxon>Micromonospora</taxon>
    </lineage>
</organism>
<name>A0A917WYU7_9ACTN</name>
<proteinExistence type="predicted"/>
<dbReference type="EMBL" id="BMNB01000011">
    <property type="protein sequence ID" value="GGM41078.1"/>
    <property type="molecule type" value="Genomic_DNA"/>
</dbReference>
<reference evidence="1" key="1">
    <citation type="journal article" date="2014" name="Int. J. Syst. Evol. Microbiol.">
        <title>Complete genome sequence of Corynebacterium casei LMG S-19264T (=DSM 44701T), isolated from a smear-ripened cheese.</title>
        <authorList>
            <consortium name="US DOE Joint Genome Institute (JGI-PGF)"/>
            <person name="Walter F."/>
            <person name="Albersmeier A."/>
            <person name="Kalinowski J."/>
            <person name="Ruckert C."/>
        </authorList>
    </citation>
    <scope>NUCLEOTIDE SEQUENCE</scope>
    <source>
        <strain evidence="1">CGMCC 4.7312</strain>
    </source>
</reference>
<reference evidence="1" key="2">
    <citation type="submission" date="2020-09" db="EMBL/GenBank/DDBJ databases">
        <authorList>
            <person name="Sun Q."/>
            <person name="Zhou Y."/>
        </authorList>
    </citation>
    <scope>NUCLEOTIDE SEQUENCE</scope>
    <source>
        <strain evidence="1">CGMCC 4.7312</strain>
    </source>
</reference>
<evidence type="ECO:0000313" key="2">
    <source>
        <dbReference type="Proteomes" id="UP000608890"/>
    </source>
</evidence>
<sequence>MTLPNIPLGREPLSRLHPVHQHLPERPGWRCRACGAAWPCPMARMLLRAEYGPDRVGLSVYLAGVLFDATEDLMRETPPPTPGELFERFLAWNAPGAPPVTVNPST</sequence>
<dbReference type="AlphaFoldDB" id="A0A917WYU7"/>
<evidence type="ECO:0008006" key="3">
    <source>
        <dbReference type="Google" id="ProtNLM"/>
    </source>
</evidence>
<dbReference type="Proteomes" id="UP000608890">
    <property type="component" value="Unassembled WGS sequence"/>
</dbReference>